<evidence type="ECO:0000313" key="4">
    <source>
        <dbReference type="EMBL" id="KAF7508768.1"/>
    </source>
</evidence>
<gene>
    <name evidence="4" type="ORF">GJ744_008645</name>
</gene>
<feature type="compositionally biased region" description="Polar residues" evidence="2">
    <location>
        <begin position="820"/>
        <end position="829"/>
    </location>
</feature>
<evidence type="ECO:0000256" key="2">
    <source>
        <dbReference type="SAM" id="MobiDB-lite"/>
    </source>
</evidence>
<dbReference type="OrthoDB" id="4161807at2759"/>
<organism evidence="4 5">
    <name type="scientific">Endocarpon pusillum</name>
    <dbReference type="NCBI Taxonomy" id="364733"/>
    <lineage>
        <taxon>Eukaryota</taxon>
        <taxon>Fungi</taxon>
        <taxon>Dikarya</taxon>
        <taxon>Ascomycota</taxon>
        <taxon>Pezizomycotina</taxon>
        <taxon>Eurotiomycetes</taxon>
        <taxon>Chaetothyriomycetidae</taxon>
        <taxon>Verrucariales</taxon>
        <taxon>Verrucariaceae</taxon>
        <taxon>Endocarpon</taxon>
    </lineage>
</organism>
<evidence type="ECO:0000313" key="5">
    <source>
        <dbReference type="Proteomes" id="UP000606974"/>
    </source>
</evidence>
<dbReference type="PROSITE" id="PS50011">
    <property type="entry name" value="PROTEIN_KINASE_DOM"/>
    <property type="match status" value="1"/>
</dbReference>
<dbReference type="SUPFAM" id="SSF56112">
    <property type="entry name" value="Protein kinase-like (PK-like)"/>
    <property type="match status" value="1"/>
</dbReference>
<feature type="region of interest" description="Disordered" evidence="2">
    <location>
        <begin position="17"/>
        <end position="106"/>
    </location>
</feature>
<feature type="compositionally biased region" description="Polar residues" evidence="2">
    <location>
        <begin position="91"/>
        <end position="106"/>
    </location>
</feature>
<dbReference type="InterPro" id="IPR011009">
    <property type="entry name" value="Kinase-like_dom_sf"/>
</dbReference>
<name>A0A8H7E5B9_9EURO</name>
<evidence type="ECO:0000256" key="1">
    <source>
        <dbReference type="PROSITE-ProRule" id="PRU10141"/>
    </source>
</evidence>
<keyword evidence="5" id="KW-1185">Reference proteome</keyword>
<dbReference type="Proteomes" id="UP000606974">
    <property type="component" value="Unassembled WGS sequence"/>
</dbReference>
<dbReference type="Pfam" id="PF00069">
    <property type="entry name" value="Pkinase"/>
    <property type="match status" value="1"/>
</dbReference>
<dbReference type="InterPro" id="IPR000719">
    <property type="entry name" value="Prot_kinase_dom"/>
</dbReference>
<dbReference type="CDD" id="cd00180">
    <property type="entry name" value="PKc"/>
    <property type="match status" value="1"/>
</dbReference>
<reference evidence="4" key="1">
    <citation type="submission" date="2020-02" db="EMBL/GenBank/DDBJ databases">
        <authorList>
            <person name="Palmer J.M."/>
        </authorList>
    </citation>
    <scope>NUCLEOTIDE SEQUENCE</scope>
    <source>
        <strain evidence="4">EPUS1.4</strain>
        <tissue evidence="4">Thallus</tissue>
    </source>
</reference>
<dbReference type="PANTHER" id="PTHR24359:SF1">
    <property type="entry name" value="INHIBITOR OF NUCLEAR FACTOR KAPPA-B KINASE EPSILON SUBUNIT HOMOLOG 1-RELATED"/>
    <property type="match status" value="1"/>
</dbReference>
<keyword evidence="1" id="KW-0067">ATP-binding</keyword>
<dbReference type="PROSITE" id="PS00107">
    <property type="entry name" value="PROTEIN_KINASE_ATP"/>
    <property type="match status" value="1"/>
</dbReference>
<comment type="caution">
    <text evidence="4">The sequence shown here is derived from an EMBL/GenBank/DDBJ whole genome shotgun (WGS) entry which is preliminary data.</text>
</comment>
<feature type="compositionally biased region" description="Polar residues" evidence="2">
    <location>
        <begin position="20"/>
        <end position="33"/>
    </location>
</feature>
<sequence>MPRGKLWRGFCAIKELFKKSATQSQPDSVGSEQEPSKRREDSRPRPTRSPKVSVKKQPNPSPNSPSKDLESDPSGLLPPSQSSAPDRGNSGHASNNPRPLGNSFTDTLQHTATIPFSKDSAHNPYLINTGQGQVSQRVDCHIIPVYDGKEPREPHECKVDWVGSNYFPSVDDTALHLLRDSHNVPETTQLYRKSGRCRLINDNTHQVEDSRIVENGRQWAEEIPKMVAAHLYQNIYDKFHLEMRLEYSALSINAVKGERYATTVQKVVNGKLVTNWEDDEYIPHRDLDQIYSEGTIKNLIDTDQSLDKLSLTADERVEFVDKINLNASRLLAICIHIDMPLACLYQLVKKDYKDEDLPLSRKKQHCPCTEYEVKFKNFMKWQAAFVAHIFVNDKGGPKHKLLPDDVILPITYDKKRRSLGKGAFGEVYKIYIHSDHHYFSSYRDAPFALKRFFQYSRTQEDFGKEEKVLSALAEFPHDHITPHLASWTQKGIFYVLFPCAEMNLHEFLRMYPPRDLDTEFVKWLLGQLRGLADGVRHIHNLGPSRLAPEPQSLSPPGLRVQRRRSGYHHDIKPKNILVFAKDKVGDGDTKITDFIFKISDFGAAKINIILSKSGEMSYRSEALSAGDPAYCPPDYNLVGVTSRPYDIWSLGCVFLEVLVWTFDLRGNELVDTFALERVQGSGSRDVVGHSSAFWHRNDRNKIVLKSTVVKRLEQLRTHGEKQVIFKHVVRNIGKMLTIPPSERVTAAEVYNVLDAAYMQAEYDVRKQPDIYQQDMDWYRQVASSPTTVHDGGSRRPSIDQRSFGSFHARENEEPGFPQSRPRSLSSSNHRSGKGKTSLERGISTTNSDLLQLSPVDTQNLPPRQNHSRSPSIISVSHHDDPHATEQRIYDAAHNDLQEPFPPVGSHSDPVGREDFMTLPFLSRRRTGDSQSI</sequence>
<keyword evidence="1" id="KW-0547">Nucleotide-binding</keyword>
<dbReference type="InterPro" id="IPR017441">
    <property type="entry name" value="Protein_kinase_ATP_BS"/>
</dbReference>
<evidence type="ECO:0000259" key="3">
    <source>
        <dbReference type="PROSITE" id="PS50011"/>
    </source>
</evidence>
<feature type="compositionally biased region" description="Basic and acidic residues" evidence="2">
    <location>
        <begin position="34"/>
        <end position="44"/>
    </location>
</feature>
<feature type="compositionally biased region" description="Polar residues" evidence="2">
    <location>
        <begin position="842"/>
        <end position="874"/>
    </location>
</feature>
<feature type="binding site" evidence="1">
    <location>
        <position position="450"/>
    </location>
    <ligand>
        <name>ATP</name>
        <dbReference type="ChEBI" id="CHEBI:30616"/>
    </ligand>
</feature>
<dbReference type="SMART" id="SM00220">
    <property type="entry name" value="S_TKc"/>
    <property type="match status" value="1"/>
</dbReference>
<dbReference type="AlphaFoldDB" id="A0A8H7E5B9"/>
<dbReference type="PANTHER" id="PTHR24359">
    <property type="entry name" value="SERINE/THREONINE-PROTEIN KINASE SBK1"/>
    <property type="match status" value="1"/>
</dbReference>
<dbReference type="Gene3D" id="1.10.510.10">
    <property type="entry name" value="Transferase(Phosphotransferase) domain 1"/>
    <property type="match status" value="1"/>
</dbReference>
<protein>
    <recommendedName>
        <fullName evidence="3">Protein kinase domain-containing protein</fullName>
    </recommendedName>
</protein>
<feature type="domain" description="Protein kinase" evidence="3">
    <location>
        <begin position="413"/>
        <end position="758"/>
    </location>
</feature>
<accession>A0A8H7E5B9</accession>
<dbReference type="GO" id="GO:0004674">
    <property type="term" value="F:protein serine/threonine kinase activity"/>
    <property type="evidence" value="ECO:0007669"/>
    <property type="project" value="TreeGrafter"/>
</dbReference>
<dbReference type="EMBL" id="JAACFV010000049">
    <property type="protein sequence ID" value="KAF7508768.1"/>
    <property type="molecule type" value="Genomic_DNA"/>
</dbReference>
<proteinExistence type="predicted"/>
<dbReference type="GO" id="GO:0005524">
    <property type="term" value="F:ATP binding"/>
    <property type="evidence" value="ECO:0007669"/>
    <property type="project" value="UniProtKB-UniRule"/>
</dbReference>
<feature type="region of interest" description="Disordered" evidence="2">
    <location>
        <begin position="808"/>
        <end position="882"/>
    </location>
</feature>